<gene>
    <name evidence="1" type="ORF">VA599_10485</name>
</gene>
<proteinExistence type="predicted"/>
<sequence length="95" mass="10882">MWANKIVGDMVLPELGGMPKGSMLWRRSAMEKLHLVIGDRIAKLVNDNCSDVKIYRVHRICSHVLKSGTMDGFVYLTQREQDEIMDVMKQLAFKS</sequence>
<organism evidence="1 2">
    <name type="scientific">Chromobacterium indicum</name>
    <dbReference type="NCBI Taxonomy" id="3110228"/>
    <lineage>
        <taxon>Bacteria</taxon>
        <taxon>Pseudomonadati</taxon>
        <taxon>Pseudomonadota</taxon>
        <taxon>Betaproteobacteria</taxon>
        <taxon>Neisseriales</taxon>
        <taxon>Chromobacteriaceae</taxon>
        <taxon>Chromobacterium</taxon>
    </lineage>
</organism>
<dbReference type="EMBL" id="JAYFSJ010000006">
    <property type="protein sequence ID" value="MEN7431179.1"/>
    <property type="molecule type" value="Genomic_DNA"/>
</dbReference>
<evidence type="ECO:0008006" key="3">
    <source>
        <dbReference type="Google" id="ProtNLM"/>
    </source>
</evidence>
<keyword evidence="2" id="KW-1185">Reference proteome</keyword>
<dbReference type="Proteomes" id="UP001405405">
    <property type="component" value="Unassembled WGS sequence"/>
</dbReference>
<accession>A0ABV0CJ23</accession>
<dbReference type="RefSeq" id="WP_346788515.1">
    <property type="nucleotide sequence ID" value="NZ_JAYFSJ010000006.1"/>
</dbReference>
<evidence type="ECO:0000313" key="2">
    <source>
        <dbReference type="Proteomes" id="UP001405405"/>
    </source>
</evidence>
<comment type="caution">
    <text evidence="1">The sequence shown here is derived from an EMBL/GenBank/DDBJ whole genome shotgun (WGS) entry which is preliminary data.</text>
</comment>
<reference evidence="1 2" key="1">
    <citation type="submission" date="2023-12" db="EMBL/GenBank/DDBJ databases">
        <title>Chromobacterium sp. strain TRC.1.1.SA producing antimicrobial pigment.</title>
        <authorList>
            <person name="Verma N."/>
            <person name="Choksket S."/>
            <person name="Pinnaka A.K."/>
            <person name="Korpole S."/>
        </authorList>
    </citation>
    <scope>NUCLEOTIDE SEQUENCE [LARGE SCALE GENOMIC DNA]</scope>
    <source>
        <strain evidence="1 2">TRC1.1.SA</strain>
    </source>
</reference>
<name>A0ABV0CJ23_9NEIS</name>
<protein>
    <recommendedName>
        <fullName evidence="3">TfoX C-terminal domain-containing protein</fullName>
    </recommendedName>
</protein>
<evidence type="ECO:0000313" key="1">
    <source>
        <dbReference type="EMBL" id="MEN7431179.1"/>
    </source>
</evidence>